<gene>
    <name evidence="3" type="ORF">JS530_07175</name>
</gene>
<organism evidence="3 4">
    <name type="scientific">Bifidobacterium colobi</name>
    <dbReference type="NCBI Taxonomy" id="2809026"/>
    <lineage>
        <taxon>Bacteria</taxon>
        <taxon>Bacillati</taxon>
        <taxon>Actinomycetota</taxon>
        <taxon>Actinomycetes</taxon>
        <taxon>Bifidobacteriales</taxon>
        <taxon>Bifidobacteriaceae</taxon>
        <taxon>Bifidobacterium</taxon>
    </lineage>
</organism>
<name>A0ABS5UWV0_9BIFI</name>
<dbReference type="Proteomes" id="UP000711736">
    <property type="component" value="Unassembled WGS sequence"/>
</dbReference>
<feature type="region of interest" description="Disordered" evidence="2">
    <location>
        <begin position="1"/>
        <end position="22"/>
    </location>
</feature>
<protein>
    <submittedName>
        <fullName evidence="3">Uncharacterized protein</fullName>
    </submittedName>
</protein>
<accession>A0ABS5UWV0</accession>
<evidence type="ECO:0000313" key="4">
    <source>
        <dbReference type="Proteomes" id="UP000711736"/>
    </source>
</evidence>
<feature type="coiled-coil region" evidence="1">
    <location>
        <begin position="427"/>
        <end position="461"/>
    </location>
</feature>
<comment type="caution">
    <text evidence="3">The sequence shown here is derived from an EMBL/GenBank/DDBJ whole genome shotgun (WGS) entry which is preliminary data.</text>
</comment>
<evidence type="ECO:0000256" key="1">
    <source>
        <dbReference type="SAM" id="Coils"/>
    </source>
</evidence>
<keyword evidence="1" id="KW-0175">Coiled coil</keyword>
<evidence type="ECO:0000256" key="2">
    <source>
        <dbReference type="SAM" id="MobiDB-lite"/>
    </source>
</evidence>
<proteinExistence type="predicted"/>
<evidence type="ECO:0000313" key="3">
    <source>
        <dbReference type="EMBL" id="MBT1175280.1"/>
    </source>
</evidence>
<dbReference type="RefSeq" id="WP_214376502.1">
    <property type="nucleotide sequence ID" value="NZ_JAFEJU010000004.1"/>
</dbReference>
<sequence length="531" mass="56582">MVAKADNDVTHTNHESKHEKERRIMQKALEGAAAETVQRFGAAAKEHLVAYAGKDYEAGAADGKPVPHNSLKANADLADRQGVKQLAGFSAEVESSARRNADRIINGESERFKRYDAVKGKANDPIVDIVEIDASGNILAGSESQMKFVGSDPKALLKALKSKEYAKYRDSGVIMDIPDDYYDVLMGSGPDGIDAQIHSMQRKLDSGQLTEASSERVQQEIDKLQTIKKSLRKSGLTKHEAEQAVMHPKFTVAKDVAKLAHRSGMAQAKTGALIGGGTSLVRNLVGCINGTIEPQEAAKRVGADTATAAAFSYVTAFSGTAIKGAMQNASNGYIRSLSKTNVAATLVSTTVDVSKAIAGYCRGELTAAQCIEHMGQQGLGEIGAVMGTAVATSAVSAAGITGAAAIAAGMLGSTLGYTAAIAVYEELATALREYDMAKEERIRVEQECAEAVELIRQYRKDFNTAVDTYLADQMETFNAGFDAMDAAIIANDINGYLAGNTVVQEALGYQPRFHTQQEFDDLMNSDGNFVL</sequence>
<reference evidence="3 4" key="1">
    <citation type="journal article" date="2021" name="Environ. Microbiol.">
        <title>Genetic insights into the dark matter of the mammalian gut microbiota through targeted genome reconstruction.</title>
        <authorList>
            <person name="Lugli G.A."/>
            <person name="Alessandri G."/>
            <person name="Milani C."/>
            <person name="Viappiani A."/>
            <person name="Fontana F."/>
            <person name="Tarracchini C."/>
            <person name="Mancabelli L."/>
            <person name="Argentini C."/>
            <person name="Ruiz L."/>
            <person name="Margolles A."/>
            <person name="van Sinderen D."/>
            <person name="Turroni F."/>
            <person name="Ventura M."/>
        </authorList>
    </citation>
    <scope>NUCLEOTIDE SEQUENCE [LARGE SCALE GENOMIC DNA]</scope>
    <source>
        <strain evidence="3 4">LC6</strain>
    </source>
</reference>
<keyword evidence="4" id="KW-1185">Reference proteome</keyword>
<dbReference type="EMBL" id="JAFEJU010000004">
    <property type="protein sequence ID" value="MBT1175280.1"/>
    <property type="molecule type" value="Genomic_DNA"/>
</dbReference>